<comment type="caution">
    <text evidence="6">The sequence shown here is derived from an EMBL/GenBank/DDBJ whole genome shotgun (WGS) entry which is preliminary data.</text>
</comment>
<name>A0A0G1N9R1_9BACT</name>
<dbReference type="Pfam" id="PF10343">
    <property type="entry name" value="Q_salvage"/>
    <property type="match status" value="1"/>
</dbReference>
<sequence length="328" mass="37223">MEKLRQQVKKILRQRSDPLNIRRSTAEVVGQFRFVSINPEKLQSFATKIKRRIANGQLLSEDQFGARNVDIQRVFFQDVVNFCFWAPAGKQKWSIEYPPGTHVDGWNALVACFDRALEEGYPIFDATFLAGLTLETATHIFRSVDETPIPLLGERIQSLREAGDILQRDFNGQFANAVKASSYHADALSQLIISEFPSFSDSRMLNGKKVNFFKRAQICAYDISLLPDTHVDNIDQLTVFADYKLPQVFRSVGIVEYTPMLARKIDSLSLVPEGNREEIEIRAATIWVGELLADILNISPALVDNAVWLFSTQVPSKFPYHRTLTTSY</sequence>
<dbReference type="EMBL" id="LCJQ01000021">
    <property type="protein sequence ID" value="KKT80944.1"/>
    <property type="molecule type" value="Genomic_DNA"/>
</dbReference>
<reference evidence="6 7" key="1">
    <citation type="journal article" date="2015" name="Nature">
        <title>rRNA introns, odd ribosomes, and small enigmatic genomes across a large radiation of phyla.</title>
        <authorList>
            <person name="Brown C.T."/>
            <person name="Hug L.A."/>
            <person name="Thomas B.C."/>
            <person name="Sharon I."/>
            <person name="Castelle C.J."/>
            <person name="Singh A."/>
            <person name="Wilkins M.J."/>
            <person name="Williams K.H."/>
            <person name="Banfield J.F."/>
        </authorList>
    </citation>
    <scope>NUCLEOTIDE SEQUENCE [LARGE SCALE GENOMIC DNA]</scope>
</reference>
<evidence type="ECO:0000256" key="5">
    <source>
        <dbReference type="ARBA" id="ARBA00048204"/>
    </source>
</evidence>
<keyword evidence="1" id="KW-0378">Hydrolase</keyword>
<comment type="catalytic activity">
    <reaction evidence="5">
        <text>queuosine 5'-phosphate + H2O = queuine + D-ribose 5-phosphate</text>
        <dbReference type="Rhea" id="RHEA:75387"/>
        <dbReference type="ChEBI" id="CHEBI:15377"/>
        <dbReference type="ChEBI" id="CHEBI:17433"/>
        <dbReference type="ChEBI" id="CHEBI:78346"/>
        <dbReference type="ChEBI" id="CHEBI:194371"/>
    </reaction>
    <physiologicalReaction direction="left-to-right" evidence="5">
        <dbReference type="Rhea" id="RHEA:75388"/>
    </physiologicalReaction>
</comment>
<dbReference type="AlphaFoldDB" id="A0A0G1N9R1"/>
<protein>
    <recommendedName>
        <fullName evidence="3">Queuosine 5'-phosphate N-glycosylase/hydrolase</fullName>
    </recommendedName>
    <alternativeName>
        <fullName evidence="4">Queuosine-nucleotide N-glycosylase/hydrolase</fullName>
    </alternativeName>
</protein>
<gene>
    <name evidence="6" type="ORF">UW78_C0021G0008</name>
</gene>
<evidence type="ECO:0000313" key="7">
    <source>
        <dbReference type="Proteomes" id="UP000034595"/>
    </source>
</evidence>
<dbReference type="GO" id="GO:0016787">
    <property type="term" value="F:hydrolase activity"/>
    <property type="evidence" value="ECO:0007669"/>
    <property type="project" value="UniProtKB-KW"/>
</dbReference>
<comment type="similarity">
    <text evidence="2">Belongs to the QNG1 protein family.</text>
</comment>
<evidence type="ECO:0000313" key="6">
    <source>
        <dbReference type="EMBL" id="KKT80944.1"/>
    </source>
</evidence>
<dbReference type="PANTHER" id="PTHR21314:SF0">
    <property type="entry name" value="QUEUOSINE 5'-PHOSPHATE N-GLYCOSYLASE_HYDROLASE"/>
    <property type="match status" value="1"/>
</dbReference>
<proteinExistence type="inferred from homology"/>
<evidence type="ECO:0000256" key="2">
    <source>
        <dbReference type="ARBA" id="ARBA00035119"/>
    </source>
</evidence>
<evidence type="ECO:0000256" key="4">
    <source>
        <dbReference type="ARBA" id="ARBA00035393"/>
    </source>
</evidence>
<evidence type="ECO:0000256" key="1">
    <source>
        <dbReference type="ARBA" id="ARBA00022801"/>
    </source>
</evidence>
<dbReference type="Proteomes" id="UP000034595">
    <property type="component" value="Unassembled WGS sequence"/>
</dbReference>
<dbReference type="GO" id="GO:0006400">
    <property type="term" value="P:tRNA modification"/>
    <property type="evidence" value="ECO:0007669"/>
    <property type="project" value="TreeGrafter"/>
</dbReference>
<accession>A0A0G1N9R1</accession>
<organism evidence="6 7">
    <name type="scientific">Candidatus Azambacteria bacterium GW2011_GWA1_44_9</name>
    <dbReference type="NCBI Taxonomy" id="1618610"/>
    <lineage>
        <taxon>Bacteria</taxon>
        <taxon>Candidatus Azamiibacteriota</taxon>
    </lineage>
</organism>
<dbReference type="PANTHER" id="PTHR21314">
    <property type="entry name" value="QUEUOSINE 5'-PHOSPHATE N-GLYCOSYLASE_HYDROLASE-RELATED"/>
    <property type="match status" value="1"/>
</dbReference>
<evidence type="ECO:0000256" key="3">
    <source>
        <dbReference type="ARBA" id="ARBA00035306"/>
    </source>
</evidence>
<dbReference type="InterPro" id="IPR019438">
    <property type="entry name" value="Q_salvage"/>
</dbReference>